<protein>
    <submittedName>
        <fullName evidence="2">Uncharacterized protein</fullName>
    </submittedName>
</protein>
<keyword evidence="1" id="KW-0812">Transmembrane</keyword>
<keyword evidence="3" id="KW-1185">Reference proteome</keyword>
<keyword evidence="1" id="KW-1133">Transmembrane helix</keyword>
<dbReference type="Proteomes" id="UP001157017">
    <property type="component" value="Unassembled WGS sequence"/>
</dbReference>
<feature type="transmembrane region" description="Helical" evidence="1">
    <location>
        <begin position="53"/>
        <end position="76"/>
    </location>
</feature>
<evidence type="ECO:0000313" key="2">
    <source>
        <dbReference type="EMBL" id="GMA88339.1"/>
    </source>
</evidence>
<feature type="transmembrane region" description="Helical" evidence="1">
    <location>
        <begin position="25"/>
        <end position="46"/>
    </location>
</feature>
<dbReference type="EMBL" id="BSUZ01000001">
    <property type="protein sequence ID" value="GMA88339.1"/>
    <property type="molecule type" value="Genomic_DNA"/>
</dbReference>
<proteinExistence type="predicted"/>
<sequence length="105" mass="11247">MPYPASLLADGEEVALELHPHWRVLVLPVVALLVIVPVGSFAAAVVPAGDGQVVLRGLVAVLAVALLVRTTLVPLLRWGTTHYVVTDRRFITRRGCCRAAVGTCR</sequence>
<reference evidence="3" key="1">
    <citation type="journal article" date="2019" name="Int. J. Syst. Evol. Microbiol.">
        <title>The Global Catalogue of Microorganisms (GCM) 10K type strain sequencing project: providing services to taxonomists for standard genome sequencing and annotation.</title>
        <authorList>
            <consortium name="The Broad Institute Genomics Platform"/>
            <consortium name="The Broad Institute Genome Sequencing Center for Infectious Disease"/>
            <person name="Wu L."/>
            <person name="Ma J."/>
        </authorList>
    </citation>
    <scope>NUCLEOTIDE SEQUENCE [LARGE SCALE GENOMIC DNA]</scope>
    <source>
        <strain evidence="3">NBRC 108730</strain>
    </source>
</reference>
<keyword evidence="1" id="KW-0472">Membrane</keyword>
<comment type="caution">
    <text evidence="2">The sequence shown here is derived from an EMBL/GenBank/DDBJ whole genome shotgun (WGS) entry which is preliminary data.</text>
</comment>
<organism evidence="2 3">
    <name type="scientific">Angustibacter aerolatus</name>
    <dbReference type="NCBI Taxonomy" id="1162965"/>
    <lineage>
        <taxon>Bacteria</taxon>
        <taxon>Bacillati</taxon>
        <taxon>Actinomycetota</taxon>
        <taxon>Actinomycetes</taxon>
        <taxon>Kineosporiales</taxon>
        <taxon>Kineosporiaceae</taxon>
    </lineage>
</organism>
<name>A0ABQ6JMI6_9ACTN</name>
<gene>
    <name evidence="2" type="ORF">GCM10025868_35890</name>
</gene>
<evidence type="ECO:0000313" key="3">
    <source>
        <dbReference type="Proteomes" id="UP001157017"/>
    </source>
</evidence>
<accession>A0ABQ6JMI6</accession>
<evidence type="ECO:0000256" key="1">
    <source>
        <dbReference type="SAM" id="Phobius"/>
    </source>
</evidence>